<organism evidence="3 4">
    <name type="scientific">Glacieibacterium frigidum</name>
    <dbReference type="NCBI Taxonomy" id="2593303"/>
    <lineage>
        <taxon>Bacteria</taxon>
        <taxon>Pseudomonadati</taxon>
        <taxon>Pseudomonadota</taxon>
        <taxon>Alphaproteobacteria</taxon>
        <taxon>Sphingomonadales</taxon>
        <taxon>Sphingosinicellaceae</taxon>
        <taxon>Glacieibacterium</taxon>
    </lineage>
</organism>
<evidence type="ECO:0000256" key="1">
    <source>
        <dbReference type="SAM" id="SignalP"/>
    </source>
</evidence>
<dbReference type="InterPro" id="IPR002048">
    <property type="entry name" value="EF_hand_dom"/>
</dbReference>
<dbReference type="GO" id="GO:0005509">
    <property type="term" value="F:calcium ion binding"/>
    <property type="evidence" value="ECO:0007669"/>
    <property type="project" value="InterPro"/>
</dbReference>
<reference evidence="3 4" key="1">
    <citation type="submission" date="2019-07" db="EMBL/GenBank/DDBJ databases">
        <title>Novel species isolated from glacier.</title>
        <authorList>
            <person name="Liu Q."/>
            <person name="Xin Y.-H."/>
        </authorList>
    </citation>
    <scope>NUCLEOTIDE SEQUENCE [LARGE SCALE GENOMIC DNA]</scope>
    <source>
        <strain evidence="3 4">LB1R16</strain>
    </source>
</reference>
<protein>
    <recommendedName>
        <fullName evidence="2">EF-hand domain-containing protein</fullName>
    </recommendedName>
</protein>
<evidence type="ECO:0000259" key="2">
    <source>
        <dbReference type="Pfam" id="PF13202"/>
    </source>
</evidence>
<evidence type="ECO:0000313" key="4">
    <source>
        <dbReference type="Proteomes" id="UP000317894"/>
    </source>
</evidence>
<dbReference type="OrthoDB" id="7365540at2"/>
<dbReference type="InterPro" id="IPR018247">
    <property type="entry name" value="EF_Hand_1_Ca_BS"/>
</dbReference>
<dbReference type="InterPro" id="IPR011992">
    <property type="entry name" value="EF-hand-dom_pair"/>
</dbReference>
<feature type="chain" id="PRO_5021721749" description="EF-hand domain-containing protein" evidence="1">
    <location>
        <begin position="21"/>
        <end position="224"/>
    </location>
</feature>
<dbReference type="Pfam" id="PF13202">
    <property type="entry name" value="EF-hand_5"/>
    <property type="match status" value="1"/>
</dbReference>
<sequence length="224" mass="23709">MSIRAALAVPLLLLPFAVLAQPAPPPPGAPMPPPAAARLGPLFIAPSGEPFRGVAGEPYPVAAWFARADADHDGKLTRGEFRKDAMSYFPTLDQNGDGIVDAREITRYEEELVPEVRVGFGGSGGFRGGFASGPGPDGGDGSTPAARKLPELPRGAGRYGLINSPQPVISVDTDLNRRVTPQEMSAAADRRFTLLDPDARGYLTLATLPKTPIQQRGEAAFKRK</sequence>
<dbReference type="PROSITE" id="PS00018">
    <property type="entry name" value="EF_HAND_1"/>
    <property type="match status" value="2"/>
</dbReference>
<feature type="domain" description="EF-hand" evidence="2">
    <location>
        <begin position="62"/>
        <end position="83"/>
    </location>
</feature>
<keyword evidence="1" id="KW-0732">Signal</keyword>
<feature type="signal peptide" evidence="1">
    <location>
        <begin position="1"/>
        <end position="20"/>
    </location>
</feature>
<dbReference type="Proteomes" id="UP000317894">
    <property type="component" value="Unassembled WGS sequence"/>
</dbReference>
<dbReference type="SUPFAM" id="SSF47473">
    <property type="entry name" value="EF-hand"/>
    <property type="match status" value="1"/>
</dbReference>
<keyword evidence="4" id="KW-1185">Reference proteome</keyword>
<dbReference type="Gene3D" id="1.10.238.10">
    <property type="entry name" value="EF-hand"/>
    <property type="match status" value="1"/>
</dbReference>
<gene>
    <name evidence="3" type="ORF">FMM06_09365</name>
</gene>
<dbReference type="RefSeq" id="WP_144236973.1">
    <property type="nucleotide sequence ID" value="NZ_VJWA01000001.1"/>
</dbReference>
<proteinExistence type="predicted"/>
<evidence type="ECO:0000313" key="3">
    <source>
        <dbReference type="EMBL" id="TRW18280.1"/>
    </source>
</evidence>
<accession>A0A552UJC1</accession>
<dbReference type="AlphaFoldDB" id="A0A552UJC1"/>
<comment type="caution">
    <text evidence="3">The sequence shown here is derived from an EMBL/GenBank/DDBJ whole genome shotgun (WGS) entry which is preliminary data.</text>
</comment>
<dbReference type="EMBL" id="VJWA01000001">
    <property type="protein sequence ID" value="TRW18280.1"/>
    <property type="molecule type" value="Genomic_DNA"/>
</dbReference>
<name>A0A552UJC1_9SPHN</name>